<dbReference type="InterPro" id="IPR008807">
    <property type="entry name" value="ROS_MUCR"/>
</dbReference>
<organism evidence="3 4">
    <name type="scientific">Meinhardsimonia xiamenensis</name>
    <dbReference type="NCBI Taxonomy" id="990712"/>
    <lineage>
        <taxon>Bacteria</taxon>
        <taxon>Pseudomonadati</taxon>
        <taxon>Pseudomonadota</taxon>
        <taxon>Alphaproteobacteria</taxon>
        <taxon>Rhodobacterales</taxon>
        <taxon>Paracoccaceae</taxon>
        <taxon>Meinhardsimonia</taxon>
    </lineage>
</organism>
<feature type="region of interest" description="Disordered" evidence="2">
    <location>
        <begin position="129"/>
        <end position="149"/>
    </location>
</feature>
<comment type="similarity">
    <text evidence="1">Belongs to the ros/MucR family.</text>
</comment>
<evidence type="ECO:0000256" key="1">
    <source>
        <dbReference type="ARBA" id="ARBA00007031"/>
    </source>
</evidence>
<dbReference type="Gene3D" id="1.10.10.1550">
    <property type="entry name" value="ROS/MUCR transcriptional regulator protein"/>
    <property type="match status" value="1"/>
</dbReference>
<dbReference type="OrthoDB" id="9809693at2"/>
<feature type="compositionally biased region" description="Low complexity" evidence="2">
    <location>
        <begin position="53"/>
        <end position="73"/>
    </location>
</feature>
<evidence type="ECO:0000313" key="4">
    <source>
        <dbReference type="Proteomes" id="UP000199328"/>
    </source>
</evidence>
<proteinExistence type="inferred from homology"/>
<dbReference type="InterPro" id="IPR041920">
    <property type="entry name" value="ROS/MUCR_sf"/>
</dbReference>
<name>A0A1G9E5S5_9RHOB</name>
<sequence length="149" mass="15964">MSEADDRALVELTAEIVSAYVSNNQLSAGELPGLVRDVHEALSGLSGDREGADQQAAAQQAEPEPARAPAVPVNASVRDDAITCLECGKSFKTLKRHLSSEHGLDPAAYRERWHLSKDYPLVAPAYSRSRAKTAKSIGLGRKGGRRKNG</sequence>
<gene>
    <name evidence="3" type="ORF">SAMN05216257_104163</name>
</gene>
<dbReference type="GO" id="GO:0003677">
    <property type="term" value="F:DNA binding"/>
    <property type="evidence" value="ECO:0007669"/>
    <property type="project" value="InterPro"/>
</dbReference>
<dbReference type="GO" id="GO:0008270">
    <property type="term" value="F:zinc ion binding"/>
    <property type="evidence" value="ECO:0007669"/>
    <property type="project" value="InterPro"/>
</dbReference>
<dbReference type="AlphaFoldDB" id="A0A1G9E5S5"/>
<feature type="region of interest" description="Disordered" evidence="2">
    <location>
        <begin position="42"/>
        <end position="73"/>
    </location>
</feature>
<evidence type="ECO:0000256" key="2">
    <source>
        <dbReference type="SAM" id="MobiDB-lite"/>
    </source>
</evidence>
<dbReference type="Proteomes" id="UP000199328">
    <property type="component" value="Unassembled WGS sequence"/>
</dbReference>
<reference evidence="4" key="1">
    <citation type="submission" date="2016-10" db="EMBL/GenBank/DDBJ databases">
        <authorList>
            <person name="Varghese N."/>
            <person name="Submissions S."/>
        </authorList>
    </citation>
    <scope>NUCLEOTIDE SEQUENCE [LARGE SCALE GENOMIC DNA]</scope>
    <source>
        <strain evidence="4">CGMCC 1.10789</strain>
    </source>
</reference>
<dbReference type="RefSeq" id="WP_092500382.1">
    <property type="nucleotide sequence ID" value="NZ_FNFV01000004.1"/>
</dbReference>
<dbReference type="EMBL" id="FNFV01000004">
    <property type="protein sequence ID" value="SDK71440.1"/>
    <property type="molecule type" value="Genomic_DNA"/>
</dbReference>
<evidence type="ECO:0000313" key="3">
    <source>
        <dbReference type="EMBL" id="SDK71440.1"/>
    </source>
</evidence>
<dbReference type="GO" id="GO:0006355">
    <property type="term" value="P:regulation of DNA-templated transcription"/>
    <property type="evidence" value="ECO:0007669"/>
    <property type="project" value="InterPro"/>
</dbReference>
<dbReference type="STRING" id="990712.SAMN05216257_104163"/>
<keyword evidence="4" id="KW-1185">Reference proteome</keyword>
<accession>A0A1G9E5S5</accession>
<protein>
    <submittedName>
        <fullName evidence="3">Transcriptional regulator, MucR family</fullName>
    </submittedName>
</protein>
<dbReference type="Pfam" id="PF05443">
    <property type="entry name" value="ROS_MUCR"/>
    <property type="match status" value="1"/>
</dbReference>